<proteinExistence type="predicted"/>
<sequence>MRRLFGQVLLPQIEHLDPPRISKTTPTKATGAPTIKQTKGRKSAIKSPTTIVIIPGIMFFLTPTMRLQFGQYLSTKIPI</sequence>
<organism evidence="3 4">
    <name type="scientific">Acetomicrobium hydrogeniformans ATCC BAA-1850</name>
    <dbReference type="NCBI Taxonomy" id="592015"/>
    <lineage>
        <taxon>Bacteria</taxon>
        <taxon>Thermotogati</taxon>
        <taxon>Synergistota</taxon>
        <taxon>Synergistia</taxon>
        <taxon>Synergistales</taxon>
        <taxon>Acetomicrobiaceae</taxon>
        <taxon>Acetomicrobium</taxon>
    </lineage>
</organism>
<evidence type="ECO:0000313" key="4">
    <source>
        <dbReference type="Proteomes" id="UP000005273"/>
    </source>
</evidence>
<feature type="region of interest" description="Disordered" evidence="1">
    <location>
        <begin position="19"/>
        <end position="41"/>
    </location>
</feature>
<evidence type="ECO:0000256" key="1">
    <source>
        <dbReference type="SAM" id="MobiDB-lite"/>
    </source>
</evidence>
<keyword evidence="4" id="KW-1185">Reference proteome</keyword>
<keyword evidence="2" id="KW-1133">Transmembrane helix</keyword>
<keyword evidence="2" id="KW-0812">Transmembrane</keyword>
<gene>
    <name evidence="3" type="ORF">HMPREF1705_04354</name>
</gene>
<dbReference type="Proteomes" id="UP000005273">
    <property type="component" value="Unassembled WGS sequence"/>
</dbReference>
<evidence type="ECO:0000256" key="2">
    <source>
        <dbReference type="SAM" id="Phobius"/>
    </source>
</evidence>
<protein>
    <submittedName>
        <fullName evidence="3">Uncharacterized protein</fullName>
    </submittedName>
</protein>
<accession>A0A0T5X9Z2</accession>
<feature type="transmembrane region" description="Helical" evidence="2">
    <location>
        <begin position="49"/>
        <end position="69"/>
    </location>
</feature>
<comment type="caution">
    <text evidence="3">The sequence shown here is derived from an EMBL/GenBank/DDBJ whole genome shotgun (WGS) entry which is preliminary data.</text>
</comment>
<dbReference type="EMBL" id="ACJX03000001">
    <property type="protein sequence ID" value="KRT35090.1"/>
    <property type="molecule type" value="Genomic_DNA"/>
</dbReference>
<name>A0A0T5X9Z2_9BACT</name>
<dbReference type="AlphaFoldDB" id="A0A0T5X9Z2"/>
<keyword evidence="2" id="KW-0472">Membrane</keyword>
<evidence type="ECO:0000313" key="3">
    <source>
        <dbReference type="EMBL" id="KRT35090.1"/>
    </source>
</evidence>
<feature type="compositionally biased region" description="Low complexity" evidence="1">
    <location>
        <begin position="23"/>
        <end position="34"/>
    </location>
</feature>
<reference evidence="4" key="1">
    <citation type="submission" date="2012-09" db="EMBL/GenBank/DDBJ databases">
        <authorList>
            <person name="Weinstock G."/>
            <person name="Sodergren E."/>
            <person name="Clifton S."/>
            <person name="Fulton L."/>
            <person name="Fulton B."/>
            <person name="Courtney L."/>
            <person name="Fronick C."/>
            <person name="Harrison M."/>
            <person name="Strong C."/>
            <person name="Farmer C."/>
            <person name="Delehaunty K."/>
            <person name="Markovic C."/>
            <person name="Hall O."/>
            <person name="Minx P."/>
            <person name="Tomlinson C."/>
            <person name="Mitreva M."/>
            <person name="Nelson J."/>
            <person name="Hou S."/>
            <person name="Wollam A."/>
            <person name="Pepin K.H."/>
            <person name="Johnson M."/>
            <person name="Bhonagiri V."/>
            <person name="Nash W.E."/>
            <person name="Suruliraj S."/>
            <person name="Warren W."/>
            <person name="Chinwalla A."/>
            <person name="Mardis E.R."/>
            <person name="Wilson R.K."/>
        </authorList>
    </citation>
    <scope>NUCLEOTIDE SEQUENCE [LARGE SCALE GENOMIC DNA]</scope>
    <source>
        <strain evidence="4">OS1</strain>
    </source>
</reference>